<evidence type="ECO:0000313" key="5">
    <source>
        <dbReference type="EMBL" id="TCL02575.1"/>
    </source>
</evidence>
<feature type="binding site" evidence="3">
    <location>
        <begin position="85"/>
        <end position="92"/>
    </location>
    <ligand>
        <name>substrate</name>
    </ligand>
</feature>
<comment type="similarity">
    <text evidence="1">Belongs to the CbiK family.</text>
</comment>
<dbReference type="CDD" id="cd03412">
    <property type="entry name" value="CbiK_N"/>
    <property type="match status" value="1"/>
</dbReference>
<dbReference type="PIRSF" id="PIRSF033579">
    <property type="entry name" value="Anaer_Co_chel"/>
    <property type="match status" value="1"/>
</dbReference>
<dbReference type="InterPro" id="IPR010388">
    <property type="entry name" value="Anaerobic_Co-chelatase"/>
</dbReference>
<dbReference type="EMBL" id="SJOI01000001">
    <property type="protein sequence ID" value="TCL02575.1"/>
    <property type="molecule type" value="Genomic_DNA"/>
</dbReference>
<dbReference type="RefSeq" id="WP_132921515.1">
    <property type="nucleotide sequence ID" value="NZ_SJOI01000001.1"/>
</dbReference>
<gene>
    <name evidence="5" type="ORF">EZJ58_0597</name>
</gene>
<reference evidence="5 6" key="1">
    <citation type="submission" date="2019-02" db="EMBL/GenBank/DDBJ databases">
        <title>Investigation of anaerobic lignin degradation for improved lignocellulosic biofuels.</title>
        <authorList>
            <person name="Deangelis K."/>
        </authorList>
    </citation>
    <scope>NUCLEOTIDE SEQUENCE [LARGE SCALE GENOMIC DNA]</scope>
    <source>
        <strain evidence="5 6">159R</strain>
    </source>
</reference>
<feature type="binding site" evidence="3">
    <location>
        <position position="207"/>
    </location>
    <ligand>
        <name>Co(2+)</name>
        <dbReference type="ChEBI" id="CHEBI:48828"/>
    </ligand>
</feature>
<keyword evidence="4" id="KW-0170">Cobalt</keyword>
<dbReference type="GO" id="GO:0046872">
    <property type="term" value="F:metal ion binding"/>
    <property type="evidence" value="ECO:0007669"/>
    <property type="project" value="UniProtKB-KW"/>
</dbReference>
<dbReference type="GO" id="GO:0019251">
    <property type="term" value="P:anaerobic cobalamin biosynthetic process"/>
    <property type="evidence" value="ECO:0007669"/>
    <property type="project" value="UniProtKB-UniRule"/>
</dbReference>
<comment type="function">
    <text evidence="1">Cobalt chelatase responsible for the insertion of cobalt during anaerobic cobalamin biosynthesis. Can catalyze the insertion of Co(2+) into either sirohydrochlorin or precorrin-2.</text>
</comment>
<dbReference type="AlphaFoldDB" id="A0A4R1N5U4"/>
<dbReference type="Proteomes" id="UP000294555">
    <property type="component" value="Unassembled WGS sequence"/>
</dbReference>
<comment type="catalytic activity">
    <reaction evidence="1">
        <text>Co-sirohydrochlorin + 2 H(+) = sirohydrochlorin + Co(2+)</text>
        <dbReference type="Rhea" id="RHEA:15893"/>
        <dbReference type="ChEBI" id="CHEBI:15378"/>
        <dbReference type="ChEBI" id="CHEBI:48828"/>
        <dbReference type="ChEBI" id="CHEBI:58351"/>
        <dbReference type="ChEBI" id="CHEBI:60049"/>
        <dbReference type="EC" id="4.99.1.3"/>
    </reaction>
</comment>
<dbReference type="SUPFAM" id="SSF53800">
    <property type="entry name" value="Chelatase"/>
    <property type="match status" value="1"/>
</dbReference>
<evidence type="ECO:0000256" key="2">
    <source>
        <dbReference type="PIRSR" id="PIRSR033579-1"/>
    </source>
</evidence>
<evidence type="ECO:0000313" key="6">
    <source>
        <dbReference type="Proteomes" id="UP000294555"/>
    </source>
</evidence>
<proteinExistence type="inferred from homology"/>
<evidence type="ECO:0000256" key="1">
    <source>
        <dbReference type="PIRNR" id="PIRNR033579"/>
    </source>
</evidence>
<accession>A0A4R1N5U4</accession>
<dbReference type="Gene3D" id="3.40.50.1400">
    <property type="match status" value="2"/>
</dbReference>
<feature type="active site" description="Proton acceptor" evidence="2">
    <location>
        <position position="145"/>
    </location>
</feature>
<protein>
    <recommendedName>
        <fullName evidence="1">Sirohydrochlorin cobaltochelatase</fullName>
        <ecNumber evidence="1">4.99.1.3</ecNumber>
    </recommendedName>
</protein>
<feature type="binding site" evidence="4">
    <location>
        <position position="175"/>
    </location>
    <ligand>
        <name>Co(2+)</name>
        <dbReference type="ChEBI" id="CHEBI:48828"/>
    </ligand>
</feature>
<keyword evidence="1" id="KW-0456">Lyase</keyword>
<dbReference type="Pfam" id="PF06180">
    <property type="entry name" value="CbiK"/>
    <property type="match status" value="1"/>
</dbReference>
<dbReference type="EC" id="4.99.1.3" evidence="1"/>
<dbReference type="CDD" id="cd03413">
    <property type="entry name" value="CbiK_C"/>
    <property type="match status" value="1"/>
</dbReference>
<dbReference type="NCBIfam" id="NF047852">
    <property type="entry name" value="SiroCoChCbiK"/>
    <property type="match status" value="1"/>
</dbReference>
<feature type="binding site" evidence="3">
    <location>
        <position position="10"/>
    </location>
    <ligand>
        <name>Co(2+)</name>
        <dbReference type="ChEBI" id="CHEBI:48828"/>
    </ligand>
</feature>
<evidence type="ECO:0000256" key="3">
    <source>
        <dbReference type="PIRSR" id="PIRSR033579-2"/>
    </source>
</evidence>
<evidence type="ECO:0000256" key="4">
    <source>
        <dbReference type="PIRSR" id="PIRSR033579-3"/>
    </source>
</evidence>
<keyword evidence="1 4" id="KW-0479">Metal-binding</keyword>
<dbReference type="GO" id="GO:0016852">
    <property type="term" value="F:sirohydrochlorin cobaltochelatase activity"/>
    <property type="evidence" value="ECO:0007669"/>
    <property type="project" value="UniProtKB-UniRule"/>
</dbReference>
<feature type="binding site" evidence="4">
    <location>
        <position position="145"/>
    </location>
    <ligand>
        <name>Co(2+)</name>
        <dbReference type="ChEBI" id="CHEBI:48828"/>
    </ligand>
</feature>
<sequence length="262" mass="29347">MKKALLTVSFGTTYRDARVRNIDACERRLAGAFPDRTPFRAFTSGMVLRKLAQRDGLIIDTPAQALERLWQQGYKDVAIQSLHIIHGDEYEKLVRHASGWDGRFEALFIGAPLLNHQRDYGRLIGALRAQMPSLADDERVVFMGHGTGHPAFSAYACLDHMLDAEGIPALVGAVESYPDLDLVIARLKRQRVRTVHLMPLMLVAGDHAVNDMASDEPGSWKSRLEQAGYHCRCHLQGLGENPLIQQMFVDHLLDRIPEETAL</sequence>
<dbReference type="OrthoDB" id="9770331at2"/>
<name>A0A4R1N5U4_9GAMM</name>
<comment type="caution">
    <text evidence="5">The sequence shown here is derived from an EMBL/GenBank/DDBJ whole genome shotgun (WGS) entry which is preliminary data.</text>
</comment>
<keyword evidence="6" id="KW-1185">Reference proteome</keyword>
<feature type="binding site" evidence="3">
    <location>
        <begin position="202"/>
        <end position="203"/>
    </location>
    <ligand>
        <name>substrate</name>
    </ligand>
</feature>
<organism evidence="5 6">
    <name type="scientific">Sodalis ligni</name>
    <dbReference type="NCBI Taxonomy" id="2697027"/>
    <lineage>
        <taxon>Bacteria</taxon>
        <taxon>Pseudomonadati</taxon>
        <taxon>Pseudomonadota</taxon>
        <taxon>Gammaproteobacteria</taxon>
        <taxon>Enterobacterales</taxon>
        <taxon>Bruguierivoracaceae</taxon>
        <taxon>Sodalis</taxon>
    </lineage>
</organism>